<dbReference type="PANTHER" id="PTHR23050">
    <property type="entry name" value="CALCIUM BINDING PROTEIN"/>
    <property type="match status" value="1"/>
</dbReference>
<dbReference type="Proteomes" id="UP000239757">
    <property type="component" value="Unassembled WGS sequence"/>
</dbReference>
<dbReference type="FunFam" id="1.10.238.10:FF:000237">
    <property type="entry name" value="Calcium-binding protein CML38"/>
    <property type="match status" value="1"/>
</dbReference>
<feature type="domain" description="EF-hand" evidence="5">
    <location>
        <begin position="191"/>
        <end position="226"/>
    </location>
</feature>
<protein>
    <recommendedName>
        <fullName evidence="5">EF-hand domain-containing protein</fullName>
    </recommendedName>
</protein>
<dbReference type="SUPFAM" id="SSF47473">
    <property type="entry name" value="EF-hand"/>
    <property type="match status" value="1"/>
</dbReference>
<dbReference type="AlphaFoldDB" id="A0A2P5XIA6"/>
<organism evidence="6 7">
    <name type="scientific">Gossypium barbadense</name>
    <name type="common">Sea Island cotton</name>
    <name type="synonym">Hibiscus barbadensis</name>
    <dbReference type="NCBI Taxonomy" id="3634"/>
    <lineage>
        <taxon>Eukaryota</taxon>
        <taxon>Viridiplantae</taxon>
        <taxon>Streptophyta</taxon>
        <taxon>Embryophyta</taxon>
        <taxon>Tracheophyta</taxon>
        <taxon>Spermatophyta</taxon>
        <taxon>Magnoliopsida</taxon>
        <taxon>eudicotyledons</taxon>
        <taxon>Gunneridae</taxon>
        <taxon>Pentapetalae</taxon>
        <taxon>rosids</taxon>
        <taxon>malvids</taxon>
        <taxon>Malvales</taxon>
        <taxon>Malvaceae</taxon>
        <taxon>Malvoideae</taxon>
        <taxon>Gossypium</taxon>
    </lineage>
</organism>
<dbReference type="PROSITE" id="PS50222">
    <property type="entry name" value="EF_HAND_2"/>
    <property type="match status" value="4"/>
</dbReference>
<evidence type="ECO:0000313" key="7">
    <source>
        <dbReference type="Proteomes" id="UP000239757"/>
    </source>
</evidence>
<gene>
    <name evidence="6" type="ORF">GOBAR_AA17567</name>
</gene>
<dbReference type="CDD" id="cd00051">
    <property type="entry name" value="EFh"/>
    <property type="match status" value="2"/>
</dbReference>
<comment type="function">
    <text evidence="4">Potential calcium sensor that binds calcium in vitro.</text>
</comment>
<feature type="domain" description="EF-hand" evidence="5">
    <location>
        <begin position="227"/>
        <end position="262"/>
    </location>
</feature>
<dbReference type="Gene3D" id="1.10.238.10">
    <property type="entry name" value="EF-hand"/>
    <property type="match status" value="2"/>
</dbReference>
<dbReference type="GO" id="GO:0005509">
    <property type="term" value="F:calcium ion binding"/>
    <property type="evidence" value="ECO:0007669"/>
    <property type="project" value="InterPro"/>
</dbReference>
<evidence type="ECO:0000256" key="1">
    <source>
        <dbReference type="ARBA" id="ARBA00022723"/>
    </source>
</evidence>
<feature type="domain" description="EF-hand" evidence="5">
    <location>
        <begin position="155"/>
        <end position="190"/>
    </location>
</feature>
<evidence type="ECO:0000256" key="3">
    <source>
        <dbReference type="ARBA" id="ARBA00022837"/>
    </source>
</evidence>
<accession>A0A2P5XIA6</accession>
<dbReference type="InterPro" id="IPR011992">
    <property type="entry name" value="EF-hand-dom_pair"/>
</dbReference>
<dbReference type="EMBL" id="KZ664810">
    <property type="protein sequence ID" value="PPS03096.1"/>
    <property type="molecule type" value="Genomic_DNA"/>
</dbReference>
<keyword evidence="3" id="KW-0106">Calcium</keyword>
<dbReference type="Pfam" id="PF13499">
    <property type="entry name" value="EF-hand_7"/>
    <property type="match status" value="2"/>
</dbReference>
<sequence>MICIDMRRAVGLVGRQQSASGQKYSWLVIWEKPMEVWCKVTDEIAAIAWALNNSRASGQHLQDDSSGVGTRRASFGSPFKASEVQLDSQPHWEAVWLSVSVQPKSILITLLSQKSTGAFSSKITLLFDPPMTLFGPKLVTGAAISDCLIPIIGMDKHQEYERVFNHFDENKDGKISPAELQQCVKAIGGELSREEAEVAVEVLDTDGDGLLGLEDFIRLVEEVGEEEKVNDLKEAFKMYEMEGCGCITPKSLKRMLSRLGESRTLEECKSMIAQFDLNGDGVLNFDEFRVMML</sequence>
<reference evidence="6 7" key="1">
    <citation type="submission" date="2015-01" db="EMBL/GenBank/DDBJ databases">
        <title>Genome of allotetraploid Gossypium barbadense reveals genomic plasticity and fiber elongation in cotton evolution.</title>
        <authorList>
            <person name="Chen X."/>
            <person name="Liu X."/>
            <person name="Zhao B."/>
            <person name="Zheng H."/>
            <person name="Hu Y."/>
            <person name="Lu G."/>
            <person name="Yang C."/>
            <person name="Chen J."/>
            <person name="Shan C."/>
            <person name="Zhang L."/>
            <person name="Zhou Y."/>
            <person name="Wang L."/>
            <person name="Guo W."/>
            <person name="Bai Y."/>
            <person name="Ruan J."/>
            <person name="Shangguan X."/>
            <person name="Mao Y."/>
            <person name="Jiang J."/>
            <person name="Zhu Y."/>
            <person name="Lei J."/>
            <person name="Kang H."/>
            <person name="Chen S."/>
            <person name="He X."/>
            <person name="Wang R."/>
            <person name="Wang Y."/>
            <person name="Chen J."/>
            <person name="Wang L."/>
            <person name="Yu S."/>
            <person name="Wang B."/>
            <person name="Wei J."/>
            <person name="Song S."/>
            <person name="Lu X."/>
            <person name="Gao Z."/>
            <person name="Gu W."/>
            <person name="Deng X."/>
            <person name="Ma D."/>
            <person name="Wang S."/>
            <person name="Liang W."/>
            <person name="Fang L."/>
            <person name="Cai C."/>
            <person name="Zhu X."/>
            <person name="Zhou B."/>
            <person name="Zhang Y."/>
            <person name="Chen Z."/>
            <person name="Xu S."/>
            <person name="Zhu R."/>
            <person name="Wang S."/>
            <person name="Zhang T."/>
            <person name="Zhao G."/>
        </authorList>
    </citation>
    <scope>NUCLEOTIDE SEQUENCE [LARGE SCALE GENOMIC DNA]</scope>
    <source>
        <strain evidence="7">cv. Xinhai21</strain>
        <tissue evidence="6">Leaf</tissue>
    </source>
</reference>
<dbReference type="OrthoDB" id="26525at2759"/>
<proteinExistence type="predicted"/>
<feature type="domain" description="EF-hand" evidence="5">
    <location>
        <begin position="263"/>
        <end position="293"/>
    </location>
</feature>
<evidence type="ECO:0000313" key="6">
    <source>
        <dbReference type="EMBL" id="PPS03096.1"/>
    </source>
</evidence>
<evidence type="ECO:0000259" key="5">
    <source>
        <dbReference type="PROSITE" id="PS50222"/>
    </source>
</evidence>
<dbReference type="InterPro" id="IPR002048">
    <property type="entry name" value="EF_hand_dom"/>
</dbReference>
<name>A0A2P5XIA6_GOSBA</name>
<keyword evidence="2" id="KW-0677">Repeat</keyword>
<dbReference type="InterPro" id="IPR018247">
    <property type="entry name" value="EF_Hand_1_Ca_BS"/>
</dbReference>
<evidence type="ECO:0000256" key="4">
    <source>
        <dbReference type="ARBA" id="ARBA00057710"/>
    </source>
</evidence>
<dbReference type="FunFam" id="1.10.238.10:FF:000341">
    <property type="entry name" value="Putative calcium-binding protein CML19"/>
    <property type="match status" value="1"/>
</dbReference>
<dbReference type="SMART" id="SM00054">
    <property type="entry name" value="EFh"/>
    <property type="match status" value="4"/>
</dbReference>
<dbReference type="PROSITE" id="PS00018">
    <property type="entry name" value="EF_HAND_1"/>
    <property type="match status" value="3"/>
</dbReference>
<evidence type="ECO:0000256" key="2">
    <source>
        <dbReference type="ARBA" id="ARBA00022737"/>
    </source>
</evidence>
<dbReference type="InterPro" id="IPR050145">
    <property type="entry name" value="Centrin_CML-like"/>
</dbReference>
<keyword evidence="1" id="KW-0479">Metal-binding</keyword>